<organism evidence="10 11">
    <name type="scientific">Candidatus Eisenbergiella merdigallinarum</name>
    <dbReference type="NCBI Taxonomy" id="2838552"/>
    <lineage>
        <taxon>Bacteria</taxon>
        <taxon>Bacillati</taxon>
        <taxon>Bacillota</taxon>
        <taxon>Clostridia</taxon>
        <taxon>Lachnospirales</taxon>
        <taxon>Lachnospiraceae</taxon>
        <taxon>Eisenbergiella</taxon>
    </lineage>
</organism>
<dbReference type="SUPFAM" id="SSF82861">
    <property type="entry name" value="Mechanosensitive channel protein MscS (YggB), transmembrane region"/>
    <property type="match status" value="1"/>
</dbReference>
<keyword evidence="6 7" id="KW-0472">Membrane</keyword>
<evidence type="ECO:0000256" key="2">
    <source>
        <dbReference type="ARBA" id="ARBA00008017"/>
    </source>
</evidence>
<keyword evidence="4 7" id="KW-0812">Transmembrane</keyword>
<dbReference type="GO" id="GO:0008381">
    <property type="term" value="F:mechanosensitive monoatomic ion channel activity"/>
    <property type="evidence" value="ECO:0007669"/>
    <property type="project" value="InterPro"/>
</dbReference>
<dbReference type="Proteomes" id="UP000886883">
    <property type="component" value="Unassembled WGS sequence"/>
</dbReference>
<feature type="domain" description="Mechanosensitive ion channel MscS C-terminal" evidence="9">
    <location>
        <begin position="189"/>
        <end position="271"/>
    </location>
</feature>
<dbReference type="Gene3D" id="2.30.30.60">
    <property type="match status" value="1"/>
</dbReference>
<dbReference type="AlphaFoldDB" id="A0A9D2MQ24"/>
<reference evidence="10" key="2">
    <citation type="submission" date="2021-04" db="EMBL/GenBank/DDBJ databases">
        <authorList>
            <person name="Gilroy R."/>
        </authorList>
    </citation>
    <scope>NUCLEOTIDE SEQUENCE</scope>
    <source>
        <strain evidence="10">USAMLcec3-2134</strain>
    </source>
</reference>
<feature type="transmembrane region" description="Helical" evidence="7">
    <location>
        <begin position="28"/>
        <end position="49"/>
    </location>
</feature>
<accession>A0A9D2MQ24</accession>
<keyword evidence="5 7" id="KW-1133">Transmembrane helix</keyword>
<dbReference type="InterPro" id="IPR006685">
    <property type="entry name" value="MscS_channel_2nd"/>
</dbReference>
<dbReference type="SUPFAM" id="SSF50182">
    <property type="entry name" value="Sm-like ribonucleoproteins"/>
    <property type="match status" value="1"/>
</dbReference>
<proteinExistence type="inferred from homology"/>
<name>A0A9D2MQ24_9FIRM</name>
<dbReference type="EMBL" id="DWXE01000001">
    <property type="protein sequence ID" value="HJB89926.1"/>
    <property type="molecule type" value="Genomic_DNA"/>
</dbReference>
<comment type="caution">
    <text evidence="10">The sequence shown here is derived from an EMBL/GenBank/DDBJ whole genome shotgun (WGS) entry which is preliminary data.</text>
</comment>
<dbReference type="InterPro" id="IPR045275">
    <property type="entry name" value="MscS_archaea/bacteria_type"/>
</dbReference>
<dbReference type="InterPro" id="IPR011014">
    <property type="entry name" value="MscS_channel_TM-2"/>
</dbReference>
<dbReference type="PANTHER" id="PTHR30221:SF8">
    <property type="entry name" value="SMALL-CONDUCTANCE MECHANOSENSITIVE CHANNEL"/>
    <property type="match status" value="1"/>
</dbReference>
<reference evidence="10" key="1">
    <citation type="journal article" date="2021" name="PeerJ">
        <title>Extensive microbial diversity within the chicken gut microbiome revealed by metagenomics and culture.</title>
        <authorList>
            <person name="Gilroy R."/>
            <person name="Ravi A."/>
            <person name="Getino M."/>
            <person name="Pursley I."/>
            <person name="Horton D.L."/>
            <person name="Alikhan N.F."/>
            <person name="Baker D."/>
            <person name="Gharbi K."/>
            <person name="Hall N."/>
            <person name="Watson M."/>
            <person name="Adriaenssens E.M."/>
            <person name="Foster-Nyarko E."/>
            <person name="Jarju S."/>
            <person name="Secka A."/>
            <person name="Antonio M."/>
            <person name="Oren A."/>
            <person name="Chaudhuri R.R."/>
            <person name="La Ragione R."/>
            <person name="Hildebrand F."/>
            <person name="Pallen M.J."/>
        </authorList>
    </citation>
    <scope>NUCLEOTIDE SEQUENCE</scope>
    <source>
        <strain evidence="10">USAMLcec3-2134</strain>
    </source>
</reference>
<dbReference type="SUPFAM" id="SSF82689">
    <property type="entry name" value="Mechanosensitive channel protein MscS (YggB), C-terminal domain"/>
    <property type="match status" value="1"/>
</dbReference>
<evidence type="ECO:0000313" key="10">
    <source>
        <dbReference type="EMBL" id="HJB89926.1"/>
    </source>
</evidence>
<comment type="similarity">
    <text evidence="2">Belongs to the MscS (TC 1.A.23) family.</text>
</comment>
<dbReference type="Pfam" id="PF00924">
    <property type="entry name" value="MS_channel_2nd"/>
    <property type="match status" value="1"/>
</dbReference>
<evidence type="ECO:0000256" key="5">
    <source>
        <dbReference type="ARBA" id="ARBA00022989"/>
    </source>
</evidence>
<evidence type="ECO:0000256" key="6">
    <source>
        <dbReference type="ARBA" id="ARBA00023136"/>
    </source>
</evidence>
<feature type="transmembrane region" description="Helical" evidence="7">
    <location>
        <begin position="104"/>
        <end position="128"/>
    </location>
</feature>
<feature type="domain" description="Mechanosensitive ion channel MscS" evidence="8">
    <location>
        <begin position="115"/>
        <end position="182"/>
    </location>
</feature>
<dbReference type="InterPro" id="IPR049278">
    <property type="entry name" value="MS_channel_C"/>
</dbReference>
<feature type="transmembrane region" description="Helical" evidence="7">
    <location>
        <begin position="77"/>
        <end position="98"/>
    </location>
</feature>
<dbReference type="PANTHER" id="PTHR30221">
    <property type="entry name" value="SMALL-CONDUCTANCE MECHANOSENSITIVE CHANNEL"/>
    <property type="match status" value="1"/>
</dbReference>
<comment type="subcellular location">
    <subcellularLocation>
        <location evidence="1">Cell membrane</location>
        <topology evidence="1">Multi-pass membrane protein</topology>
    </subcellularLocation>
</comment>
<protein>
    <submittedName>
        <fullName evidence="10">Mechanosensitive ion channel family protein</fullName>
    </submittedName>
</protein>
<evidence type="ECO:0000256" key="4">
    <source>
        <dbReference type="ARBA" id="ARBA00022692"/>
    </source>
</evidence>
<dbReference type="Gene3D" id="3.30.70.100">
    <property type="match status" value="1"/>
</dbReference>
<evidence type="ECO:0000256" key="1">
    <source>
        <dbReference type="ARBA" id="ARBA00004651"/>
    </source>
</evidence>
<evidence type="ECO:0000256" key="7">
    <source>
        <dbReference type="SAM" id="Phobius"/>
    </source>
</evidence>
<gene>
    <name evidence="10" type="ORF">H9763_00465</name>
</gene>
<evidence type="ECO:0000259" key="8">
    <source>
        <dbReference type="Pfam" id="PF00924"/>
    </source>
</evidence>
<evidence type="ECO:0000256" key="3">
    <source>
        <dbReference type="ARBA" id="ARBA00022475"/>
    </source>
</evidence>
<dbReference type="Gene3D" id="1.10.287.1260">
    <property type="match status" value="1"/>
</dbReference>
<dbReference type="GO" id="GO:0005886">
    <property type="term" value="C:plasma membrane"/>
    <property type="evidence" value="ECO:0007669"/>
    <property type="project" value="UniProtKB-SubCell"/>
</dbReference>
<dbReference type="InterPro" id="IPR010920">
    <property type="entry name" value="LSM_dom_sf"/>
</dbReference>
<sequence length="295" mass="32639">MGTVTDVEKQLGVVERYLDQLPDRVLSLGVRAILAIVVFLIGSRLIAFVRRIIRGALERSSASTEAVQFLDSAMKALLYLVLTFTILQLFGMDAASFATVIGSVGVTVGLAVQGSLTNCIGGILILTLKPFKVGDYIIEDTNKNEGVVQQISIFYTKLATGDNKVILIPNGTLANSSLTNVTDEPERRVDLQVGISYRADIRKAKETVMKLLEEHPATVEQREKNVYVDSLGDSSVVLGIRFWTKKEDYWKTRWEMLENIKYAFDGAGIEIPYPQLDVHFNDAGSRGRDEKISGF</sequence>
<evidence type="ECO:0000313" key="11">
    <source>
        <dbReference type="Proteomes" id="UP000886883"/>
    </source>
</evidence>
<keyword evidence="3" id="KW-1003">Cell membrane</keyword>
<dbReference type="InterPro" id="IPR011066">
    <property type="entry name" value="MscS_channel_C_sf"/>
</dbReference>
<dbReference type="InterPro" id="IPR023408">
    <property type="entry name" value="MscS_beta-dom_sf"/>
</dbReference>
<evidence type="ECO:0000259" key="9">
    <source>
        <dbReference type="Pfam" id="PF21082"/>
    </source>
</evidence>
<dbReference type="Pfam" id="PF21082">
    <property type="entry name" value="MS_channel_3rd"/>
    <property type="match status" value="1"/>
</dbReference>